<keyword evidence="2" id="KW-0732">Signal</keyword>
<sequence length="139" mass="15668">MQKQAMGVCFLIFLSLSAKEAMAQLFYEDCGEGKCRKAFIEKKEKIGDELYFVRTIYLTYHQLGTTNAEEQNRSAKVSCNKSKPTVTWGAGKAQIVDKSIFAKPALKKNKLAEPQKQAKYDETTSPLEEDLPHALTQKN</sequence>
<gene>
    <name evidence="3" type="ORF">LMG27198_42280</name>
</gene>
<evidence type="ECO:0000256" key="2">
    <source>
        <dbReference type="SAM" id="SignalP"/>
    </source>
</evidence>
<feature type="region of interest" description="Disordered" evidence="1">
    <location>
        <begin position="110"/>
        <end position="139"/>
    </location>
</feature>
<feature type="signal peptide" evidence="2">
    <location>
        <begin position="1"/>
        <end position="23"/>
    </location>
</feature>
<protein>
    <submittedName>
        <fullName evidence="3">Uncharacterized protein</fullName>
    </submittedName>
</protein>
<evidence type="ECO:0000256" key="1">
    <source>
        <dbReference type="SAM" id="MobiDB-lite"/>
    </source>
</evidence>
<comment type="caution">
    <text evidence="3">The sequence shown here is derived from an EMBL/GenBank/DDBJ whole genome shotgun (WGS) entry which is preliminary data.</text>
</comment>
<proteinExistence type="predicted"/>
<dbReference type="Proteomes" id="UP001144323">
    <property type="component" value="Unassembled WGS sequence"/>
</dbReference>
<evidence type="ECO:0000313" key="3">
    <source>
        <dbReference type="EMBL" id="GLI95236.1"/>
    </source>
</evidence>
<name>A0A9W6GYF2_9HYPH</name>
<reference evidence="3" key="1">
    <citation type="journal article" date="2023" name="Int. J. Syst. Evol. Microbiol.">
        <title>Methylocystis iwaonis sp. nov., a type II methane-oxidizing bacterium from surface soil of a rice paddy field in Japan, and emended description of the genus Methylocystis (ex Whittenbury et al. 1970) Bowman et al. 1993.</title>
        <authorList>
            <person name="Kaise H."/>
            <person name="Sawadogo J.B."/>
            <person name="Alam M.S."/>
            <person name="Ueno C."/>
            <person name="Dianou D."/>
            <person name="Shinjo R."/>
            <person name="Asakawa S."/>
        </authorList>
    </citation>
    <scope>NUCLEOTIDE SEQUENCE</scope>
    <source>
        <strain evidence="3">LMG27198</strain>
    </source>
</reference>
<evidence type="ECO:0000313" key="4">
    <source>
        <dbReference type="Proteomes" id="UP001144323"/>
    </source>
</evidence>
<feature type="chain" id="PRO_5040852531" evidence="2">
    <location>
        <begin position="24"/>
        <end position="139"/>
    </location>
</feature>
<dbReference type="AlphaFoldDB" id="A0A9W6GYF2"/>
<dbReference type="EMBL" id="BSEC01000002">
    <property type="protein sequence ID" value="GLI95236.1"/>
    <property type="molecule type" value="Genomic_DNA"/>
</dbReference>
<organism evidence="3 4">
    <name type="scientific">Methylocystis echinoides</name>
    <dbReference type="NCBI Taxonomy" id="29468"/>
    <lineage>
        <taxon>Bacteria</taxon>
        <taxon>Pseudomonadati</taxon>
        <taxon>Pseudomonadota</taxon>
        <taxon>Alphaproteobacteria</taxon>
        <taxon>Hyphomicrobiales</taxon>
        <taxon>Methylocystaceae</taxon>
        <taxon>Methylocystis</taxon>
    </lineage>
</organism>
<keyword evidence="4" id="KW-1185">Reference proteome</keyword>
<accession>A0A9W6GYF2</accession>
<dbReference type="RefSeq" id="WP_281805942.1">
    <property type="nucleotide sequence ID" value="NZ_BSEC01000002.1"/>
</dbReference>
<feature type="compositionally biased region" description="Basic and acidic residues" evidence="1">
    <location>
        <begin position="110"/>
        <end position="122"/>
    </location>
</feature>